<evidence type="ECO:0000256" key="5">
    <source>
        <dbReference type="ARBA" id="ARBA00018485"/>
    </source>
</evidence>
<evidence type="ECO:0000256" key="3">
    <source>
        <dbReference type="ARBA" id="ARBA00007879"/>
    </source>
</evidence>
<dbReference type="HOGENOM" id="CLU_047472_1_0_1"/>
<dbReference type="GO" id="GO:0016607">
    <property type="term" value="C:nuclear speck"/>
    <property type="evidence" value="ECO:0007669"/>
    <property type="project" value="UniProtKB-SubCell"/>
</dbReference>
<dbReference type="FunFam" id="2.60.120.590:FF:000002">
    <property type="entry name" value="RNA demethylase ALKBH5"/>
    <property type="match status" value="1"/>
</dbReference>
<evidence type="ECO:0000313" key="17">
    <source>
        <dbReference type="EnsemblMetazoa" id="SMAR013901-PA"/>
    </source>
</evidence>
<dbReference type="PhylomeDB" id="T1JJ71"/>
<dbReference type="InterPro" id="IPR037151">
    <property type="entry name" value="AlkB-like_sf"/>
</dbReference>
<dbReference type="Pfam" id="PF13532">
    <property type="entry name" value="2OG-FeII_Oxy_2"/>
    <property type="match status" value="1"/>
</dbReference>
<dbReference type="GO" id="GO:0006397">
    <property type="term" value="P:mRNA processing"/>
    <property type="evidence" value="ECO:0007669"/>
    <property type="project" value="InterPro"/>
</dbReference>
<evidence type="ECO:0000313" key="18">
    <source>
        <dbReference type="Proteomes" id="UP000014500"/>
    </source>
</evidence>
<reference evidence="17" key="2">
    <citation type="submission" date="2015-02" db="UniProtKB">
        <authorList>
            <consortium name="EnsemblMetazoa"/>
        </authorList>
    </citation>
    <scope>IDENTIFICATION</scope>
</reference>
<dbReference type="GO" id="GO:0006406">
    <property type="term" value="P:mRNA export from nucleus"/>
    <property type="evidence" value="ECO:0007669"/>
    <property type="project" value="TreeGrafter"/>
</dbReference>
<protein>
    <recommendedName>
        <fullName evidence="5">RNA demethylase ALKBH5</fullName>
        <ecNumber evidence="4">1.14.11.53</ecNumber>
    </recommendedName>
    <alternativeName>
        <fullName evidence="12">Alkylated DNA repair protein alkB homolog 5</fullName>
    </alternativeName>
    <alternativeName>
        <fullName evidence="13">Alpha-ketoglutarate-dependent dioxygenase alkB homolog 5</fullName>
    </alternativeName>
</protein>
<keyword evidence="8" id="KW-0560">Oxidoreductase</keyword>
<dbReference type="Proteomes" id="UP000014500">
    <property type="component" value="Unassembled WGS sequence"/>
</dbReference>
<dbReference type="EC" id="1.14.11.53" evidence="4"/>
<keyword evidence="6" id="KW-0479">Metal-binding</keyword>
<comment type="cofactor">
    <cofactor evidence="1">
        <name>Fe(2+)</name>
        <dbReference type="ChEBI" id="CHEBI:29033"/>
    </cofactor>
</comment>
<dbReference type="Gene3D" id="2.60.120.590">
    <property type="entry name" value="Alpha-ketoglutarate-dependent dioxygenase AlkB-like"/>
    <property type="match status" value="1"/>
</dbReference>
<keyword evidence="11" id="KW-0539">Nucleus</keyword>
<dbReference type="PANTHER" id="PTHR32074">
    <property type="entry name" value="RNA DEMETHYLASE ALKBH5"/>
    <property type="match status" value="1"/>
</dbReference>
<dbReference type="OMA" id="CHRERID"/>
<dbReference type="eggNOG" id="KOG4176">
    <property type="taxonomic scope" value="Eukaryota"/>
</dbReference>
<evidence type="ECO:0000256" key="15">
    <source>
        <dbReference type="SAM" id="MobiDB-lite"/>
    </source>
</evidence>
<accession>T1JJ71</accession>
<dbReference type="GO" id="GO:0046872">
    <property type="term" value="F:metal ion binding"/>
    <property type="evidence" value="ECO:0007669"/>
    <property type="project" value="UniProtKB-KW"/>
</dbReference>
<organism evidence="17 18">
    <name type="scientific">Strigamia maritima</name>
    <name type="common">European centipede</name>
    <name type="synonym">Geophilus maritimus</name>
    <dbReference type="NCBI Taxonomy" id="126957"/>
    <lineage>
        <taxon>Eukaryota</taxon>
        <taxon>Metazoa</taxon>
        <taxon>Ecdysozoa</taxon>
        <taxon>Arthropoda</taxon>
        <taxon>Myriapoda</taxon>
        <taxon>Chilopoda</taxon>
        <taxon>Pleurostigmophora</taxon>
        <taxon>Geophilomorpha</taxon>
        <taxon>Linotaeniidae</taxon>
        <taxon>Strigamia</taxon>
    </lineage>
</organism>
<evidence type="ECO:0000256" key="1">
    <source>
        <dbReference type="ARBA" id="ARBA00001954"/>
    </source>
</evidence>
<evidence type="ECO:0000256" key="11">
    <source>
        <dbReference type="ARBA" id="ARBA00023242"/>
    </source>
</evidence>
<feature type="region of interest" description="Disordered" evidence="15">
    <location>
        <begin position="275"/>
        <end position="296"/>
    </location>
</feature>
<dbReference type="EMBL" id="JH431789">
    <property type="status" value="NOT_ANNOTATED_CDS"/>
    <property type="molecule type" value="Genomic_DNA"/>
</dbReference>
<dbReference type="AlphaFoldDB" id="T1JJ71"/>
<dbReference type="InterPro" id="IPR027450">
    <property type="entry name" value="AlkB-like"/>
</dbReference>
<keyword evidence="7" id="KW-0223">Dioxygenase</keyword>
<keyword evidence="9" id="KW-0408">Iron</keyword>
<dbReference type="STRING" id="126957.T1JJ71"/>
<evidence type="ECO:0000256" key="8">
    <source>
        <dbReference type="ARBA" id="ARBA00023002"/>
    </source>
</evidence>
<dbReference type="GO" id="GO:1990931">
    <property type="term" value="F:mRNA N6-methyladenosine dioxygenase activity"/>
    <property type="evidence" value="ECO:0007669"/>
    <property type="project" value="UniProtKB-EC"/>
</dbReference>
<evidence type="ECO:0000256" key="6">
    <source>
        <dbReference type="ARBA" id="ARBA00022723"/>
    </source>
</evidence>
<feature type="compositionally biased region" description="Basic and acidic residues" evidence="15">
    <location>
        <begin position="24"/>
        <end position="50"/>
    </location>
</feature>
<proteinExistence type="inferred from homology"/>
<evidence type="ECO:0000256" key="2">
    <source>
        <dbReference type="ARBA" id="ARBA00004324"/>
    </source>
</evidence>
<evidence type="ECO:0000256" key="9">
    <source>
        <dbReference type="ARBA" id="ARBA00023004"/>
    </source>
</evidence>
<comment type="similarity">
    <text evidence="3">Belongs to the alkB family.</text>
</comment>
<evidence type="ECO:0000256" key="10">
    <source>
        <dbReference type="ARBA" id="ARBA00023157"/>
    </source>
</evidence>
<evidence type="ECO:0000256" key="14">
    <source>
        <dbReference type="ARBA" id="ARBA00047565"/>
    </source>
</evidence>
<name>T1JJ71_STRMM</name>
<feature type="region of interest" description="Disordered" evidence="15">
    <location>
        <begin position="313"/>
        <end position="333"/>
    </location>
</feature>
<feature type="compositionally biased region" description="Basic and acidic residues" evidence="15">
    <location>
        <begin position="313"/>
        <end position="324"/>
    </location>
</feature>
<evidence type="ECO:0000256" key="12">
    <source>
        <dbReference type="ARBA" id="ARBA00030726"/>
    </source>
</evidence>
<evidence type="ECO:0000256" key="4">
    <source>
        <dbReference type="ARBA" id="ARBA00012931"/>
    </source>
</evidence>
<evidence type="ECO:0000256" key="13">
    <source>
        <dbReference type="ARBA" id="ARBA00033313"/>
    </source>
</evidence>
<keyword evidence="18" id="KW-1185">Reference proteome</keyword>
<feature type="region of interest" description="Disordered" evidence="15">
    <location>
        <begin position="1"/>
        <end position="57"/>
    </location>
</feature>
<dbReference type="InterPro" id="IPR032860">
    <property type="entry name" value="ALKBH5"/>
</dbReference>
<evidence type="ECO:0000259" key="16">
    <source>
        <dbReference type="Pfam" id="PF13532"/>
    </source>
</evidence>
<feature type="domain" description="Alpha-ketoglutarate-dependent dioxygenase AlkB-like" evidence="16">
    <location>
        <begin position="89"/>
        <end position="256"/>
    </location>
</feature>
<sequence length="333" mass="38138">MAAGVVDLRHKLRSNQRQTATALRRYEKDETNRYHRAYKDKAPESKRNESETDEYSEYDSRLKTLRKLHSGIQQRRLFTDAECQVIEQQIDEVVENGEKGFYRPQTVDRAPLRNKYFFGEGYTYGSQLSKRGPGMERLYPPGHVDVIPEWIERLVVKPIVKAKIVPEGFINSAVINVYQPGGCIVSHIDPIHIFDRPIVSVSFKSDSALCFGCRFSFKPIRCTKPVLSLPIPRGCVTVLSGFAADDITHCVRPQDTVKKRAVIILRRVRSDAPRLDPSEMSPLDTEKRSEASRKRRLKSAIVDCNVKDENDPVKDVAKIPEERKSNKKIKIKR</sequence>
<dbReference type="EnsemblMetazoa" id="SMAR013901-RA">
    <property type="protein sequence ID" value="SMAR013901-PA"/>
    <property type="gene ID" value="SMAR013901"/>
</dbReference>
<reference evidence="18" key="1">
    <citation type="submission" date="2011-05" db="EMBL/GenBank/DDBJ databases">
        <authorList>
            <person name="Richards S.R."/>
            <person name="Qu J."/>
            <person name="Jiang H."/>
            <person name="Jhangiani S.N."/>
            <person name="Agravi P."/>
            <person name="Goodspeed R."/>
            <person name="Gross S."/>
            <person name="Mandapat C."/>
            <person name="Jackson L."/>
            <person name="Mathew T."/>
            <person name="Pu L."/>
            <person name="Thornton R."/>
            <person name="Saada N."/>
            <person name="Wilczek-Boney K.B."/>
            <person name="Lee S."/>
            <person name="Kovar C."/>
            <person name="Wu Y."/>
            <person name="Scherer S.E."/>
            <person name="Worley K.C."/>
            <person name="Muzny D.M."/>
            <person name="Gibbs R."/>
        </authorList>
    </citation>
    <scope>NUCLEOTIDE SEQUENCE</scope>
    <source>
        <strain evidence="18">Brora</strain>
    </source>
</reference>
<comment type="subcellular location">
    <subcellularLocation>
        <location evidence="2">Nucleus speckle</location>
    </subcellularLocation>
</comment>
<dbReference type="SUPFAM" id="SSF51197">
    <property type="entry name" value="Clavaminate synthase-like"/>
    <property type="match status" value="1"/>
</dbReference>
<evidence type="ECO:0000256" key="7">
    <source>
        <dbReference type="ARBA" id="ARBA00022964"/>
    </source>
</evidence>
<comment type="catalytic activity">
    <reaction evidence="14">
        <text>an N(6)-methyladenosine in mRNA + 2-oxoglutarate + O2 = an adenosine in mRNA + formaldehyde + succinate + CO2</text>
        <dbReference type="Rhea" id="RHEA:49520"/>
        <dbReference type="Rhea" id="RHEA-COMP:12414"/>
        <dbReference type="Rhea" id="RHEA-COMP:12417"/>
        <dbReference type="ChEBI" id="CHEBI:15379"/>
        <dbReference type="ChEBI" id="CHEBI:16526"/>
        <dbReference type="ChEBI" id="CHEBI:16810"/>
        <dbReference type="ChEBI" id="CHEBI:16842"/>
        <dbReference type="ChEBI" id="CHEBI:30031"/>
        <dbReference type="ChEBI" id="CHEBI:74411"/>
        <dbReference type="ChEBI" id="CHEBI:74449"/>
        <dbReference type="EC" id="1.14.11.53"/>
    </reaction>
    <physiologicalReaction direction="left-to-right" evidence="14">
        <dbReference type="Rhea" id="RHEA:49521"/>
    </physiologicalReaction>
</comment>
<keyword evidence="10" id="KW-1015">Disulfide bond</keyword>
<dbReference type="PANTHER" id="PTHR32074:SF2">
    <property type="entry name" value="RNA DEMETHYLASE ALKBH5"/>
    <property type="match status" value="1"/>
</dbReference>